<comment type="caution">
    <text evidence="1">The sequence shown here is derived from an EMBL/GenBank/DDBJ whole genome shotgun (WGS) entry which is preliminary data.</text>
</comment>
<evidence type="ECO:0000313" key="2">
    <source>
        <dbReference type="Proteomes" id="UP000244334"/>
    </source>
</evidence>
<organism evidence="1 2">
    <name type="scientific">Candidatus Erwinia dacicola</name>
    <dbReference type="NCBI Taxonomy" id="252393"/>
    <lineage>
        <taxon>Bacteria</taxon>
        <taxon>Pseudomonadati</taxon>
        <taxon>Pseudomonadota</taxon>
        <taxon>Gammaproteobacteria</taxon>
        <taxon>Enterobacterales</taxon>
        <taxon>Erwiniaceae</taxon>
        <taxon>Erwinia</taxon>
    </lineage>
</organism>
<gene>
    <name evidence="1" type="ORF">ACZ87_00940</name>
</gene>
<dbReference type="Proteomes" id="UP000244334">
    <property type="component" value="Unassembled WGS sequence"/>
</dbReference>
<reference evidence="1" key="1">
    <citation type="submission" date="2018-04" db="EMBL/GenBank/DDBJ databases">
        <title>Genomes of the Obligate Erwinia dacicola and Facultative Enterobacter sp. OLF Endosymbionts of the Olive Fruit fly, Bactrocera oleae.</title>
        <authorList>
            <person name="Estes A.M."/>
            <person name="Hearn D.J."/>
            <person name="Agarwal S."/>
            <person name="Pierson E.A."/>
            <person name="Dunning-Hotopp J.C."/>
        </authorList>
    </citation>
    <scope>NUCLEOTIDE SEQUENCE [LARGE SCALE GENOMIC DNA]</scope>
    <source>
        <strain evidence="1">Oroville</strain>
    </source>
</reference>
<dbReference type="EMBL" id="LJAM02000052">
    <property type="protein sequence ID" value="RAP72228.1"/>
    <property type="molecule type" value="Genomic_DNA"/>
</dbReference>
<proteinExistence type="predicted"/>
<accession>A0A328TP64</accession>
<protein>
    <submittedName>
        <fullName evidence="1">Uncharacterized protein</fullName>
    </submittedName>
</protein>
<keyword evidence="2" id="KW-1185">Reference proteome</keyword>
<evidence type="ECO:0000313" key="1">
    <source>
        <dbReference type="EMBL" id="RAP72228.1"/>
    </source>
</evidence>
<dbReference type="AlphaFoldDB" id="A0A328TP64"/>
<name>A0A328TP64_9GAMM</name>
<sequence>MNTLHHDNGDRIAHLISGEFMVLTCSTIPRDFICAVRSVDPPC</sequence>